<gene>
    <name evidence="1" type="ORF">Bca52824_042433</name>
</gene>
<reference evidence="1 2" key="1">
    <citation type="submission" date="2020-02" db="EMBL/GenBank/DDBJ databases">
        <authorList>
            <person name="Ma Q."/>
            <person name="Huang Y."/>
            <person name="Song X."/>
            <person name="Pei D."/>
        </authorList>
    </citation>
    <scope>NUCLEOTIDE SEQUENCE [LARGE SCALE GENOMIC DNA]</scope>
    <source>
        <strain evidence="1">Sxm20200214</strain>
        <tissue evidence="1">Leaf</tissue>
    </source>
</reference>
<dbReference type="EMBL" id="JAAMPC010000009">
    <property type="protein sequence ID" value="KAG2295764.1"/>
    <property type="molecule type" value="Genomic_DNA"/>
</dbReference>
<proteinExistence type="predicted"/>
<accession>A0A8X7S1K0</accession>
<protein>
    <submittedName>
        <fullName evidence="1">Uncharacterized protein</fullName>
    </submittedName>
</protein>
<dbReference type="AlphaFoldDB" id="A0A8X7S1K0"/>
<name>A0A8X7S1K0_BRACI</name>
<sequence length="159" mass="16904">MENLLAPVTAASSVRSSEPPALVSLCSSLCISVWSRRRRVSVLWDALEDGAVSSYRSLPLAWSFSPISSSSLRIGGAWVVGGPLQVFSHLSGWLVTDGGYGVLLGFRLRALCSGHQTLALFSTGGLQWVAWGICKVGLRALLTVVLVAAHCGTLAHLWL</sequence>
<evidence type="ECO:0000313" key="2">
    <source>
        <dbReference type="Proteomes" id="UP000886595"/>
    </source>
</evidence>
<dbReference type="Proteomes" id="UP000886595">
    <property type="component" value="Unassembled WGS sequence"/>
</dbReference>
<organism evidence="1 2">
    <name type="scientific">Brassica carinata</name>
    <name type="common">Ethiopian mustard</name>
    <name type="synonym">Abyssinian cabbage</name>
    <dbReference type="NCBI Taxonomy" id="52824"/>
    <lineage>
        <taxon>Eukaryota</taxon>
        <taxon>Viridiplantae</taxon>
        <taxon>Streptophyta</taxon>
        <taxon>Embryophyta</taxon>
        <taxon>Tracheophyta</taxon>
        <taxon>Spermatophyta</taxon>
        <taxon>Magnoliopsida</taxon>
        <taxon>eudicotyledons</taxon>
        <taxon>Gunneridae</taxon>
        <taxon>Pentapetalae</taxon>
        <taxon>rosids</taxon>
        <taxon>malvids</taxon>
        <taxon>Brassicales</taxon>
        <taxon>Brassicaceae</taxon>
        <taxon>Brassiceae</taxon>
        <taxon>Brassica</taxon>
    </lineage>
</organism>
<keyword evidence="2" id="KW-1185">Reference proteome</keyword>
<evidence type="ECO:0000313" key="1">
    <source>
        <dbReference type="EMBL" id="KAG2295764.1"/>
    </source>
</evidence>
<comment type="caution">
    <text evidence="1">The sequence shown here is derived from an EMBL/GenBank/DDBJ whole genome shotgun (WGS) entry which is preliminary data.</text>
</comment>